<dbReference type="InterPro" id="IPR001005">
    <property type="entry name" value="SANT/Myb"/>
</dbReference>
<organism evidence="6 7">
    <name type="scientific">Laodelphax striatellus</name>
    <name type="common">Small brown planthopper</name>
    <name type="synonym">Delphax striatella</name>
    <dbReference type="NCBI Taxonomy" id="195883"/>
    <lineage>
        <taxon>Eukaryota</taxon>
        <taxon>Metazoa</taxon>
        <taxon>Ecdysozoa</taxon>
        <taxon>Arthropoda</taxon>
        <taxon>Hexapoda</taxon>
        <taxon>Insecta</taxon>
        <taxon>Pterygota</taxon>
        <taxon>Neoptera</taxon>
        <taxon>Paraneoptera</taxon>
        <taxon>Hemiptera</taxon>
        <taxon>Auchenorrhyncha</taxon>
        <taxon>Fulgoroidea</taxon>
        <taxon>Delphacidae</taxon>
        <taxon>Criomorphinae</taxon>
        <taxon>Laodelphax</taxon>
    </lineage>
</organism>
<dbReference type="PROSITE" id="PS50090">
    <property type="entry name" value="MYB_LIKE"/>
    <property type="match status" value="1"/>
</dbReference>
<dbReference type="CDD" id="cd00167">
    <property type="entry name" value="SANT"/>
    <property type="match status" value="1"/>
</dbReference>
<dbReference type="Pfam" id="PF10545">
    <property type="entry name" value="MADF_DNA_bdg"/>
    <property type="match status" value="1"/>
</dbReference>
<evidence type="ECO:0000313" key="7">
    <source>
        <dbReference type="Proteomes" id="UP000291343"/>
    </source>
</evidence>
<accession>A0A482X7P9</accession>
<dbReference type="Gene3D" id="1.10.10.60">
    <property type="entry name" value="Homeodomain-like"/>
    <property type="match status" value="1"/>
</dbReference>
<keyword evidence="7" id="KW-1185">Reference proteome</keyword>
<dbReference type="GO" id="GO:0006357">
    <property type="term" value="P:regulation of transcription by RNA polymerase II"/>
    <property type="evidence" value="ECO:0007669"/>
    <property type="project" value="TreeGrafter"/>
</dbReference>
<reference evidence="6 7" key="1">
    <citation type="journal article" date="2017" name="Gigascience">
        <title>Genome sequence of the small brown planthopper, Laodelphax striatellus.</title>
        <authorList>
            <person name="Zhu J."/>
            <person name="Jiang F."/>
            <person name="Wang X."/>
            <person name="Yang P."/>
            <person name="Bao Y."/>
            <person name="Zhao W."/>
            <person name="Wang W."/>
            <person name="Lu H."/>
            <person name="Wang Q."/>
            <person name="Cui N."/>
            <person name="Li J."/>
            <person name="Chen X."/>
            <person name="Luo L."/>
            <person name="Yu J."/>
            <person name="Kang L."/>
            <person name="Cui F."/>
        </authorList>
    </citation>
    <scope>NUCLEOTIDE SEQUENCE [LARGE SCALE GENOMIC DNA]</scope>
    <source>
        <strain evidence="6">Lst14</strain>
    </source>
</reference>
<dbReference type="SUPFAM" id="SSF46689">
    <property type="entry name" value="Homeodomain-like"/>
    <property type="match status" value="1"/>
</dbReference>
<evidence type="ECO:0000256" key="1">
    <source>
        <dbReference type="ARBA" id="ARBA00004123"/>
    </source>
</evidence>
<dbReference type="PROSITE" id="PS51294">
    <property type="entry name" value="HTH_MYB"/>
    <property type="match status" value="1"/>
</dbReference>
<comment type="caution">
    <text evidence="6">The sequence shown here is derived from an EMBL/GenBank/DDBJ whole genome shotgun (WGS) entry which is preliminary data.</text>
</comment>
<dbReference type="InterPro" id="IPR039353">
    <property type="entry name" value="TF_Adf1"/>
</dbReference>
<gene>
    <name evidence="6" type="ORF">LSTR_LSTR000045</name>
</gene>
<feature type="domain" description="MADF" evidence="4">
    <location>
        <begin position="26"/>
        <end position="116"/>
    </location>
</feature>
<evidence type="ECO:0008006" key="8">
    <source>
        <dbReference type="Google" id="ProtNLM"/>
    </source>
</evidence>
<name>A0A482X7P9_LAOST</name>
<dbReference type="InterPro" id="IPR009057">
    <property type="entry name" value="Homeodomain-like_sf"/>
</dbReference>
<dbReference type="PANTHER" id="PTHR12243">
    <property type="entry name" value="MADF DOMAIN TRANSCRIPTION FACTOR"/>
    <property type="match status" value="1"/>
</dbReference>
<protein>
    <recommendedName>
        <fullName evidence="8">MADF domain-containing protein</fullName>
    </recommendedName>
</protein>
<dbReference type="GO" id="GO:0005634">
    <property type="term" value="C:nucleus"/>
    <property type="evidence" value="ECO:0007669"/>
    <property type="project" value="UniProtKB-SubCell"/>
</dbReference>
<evidence type="ECO:0000259" key="5">
    <source>
        <dbReference type="PROSITE" id="PS51294"/>
    </source>
</evidence>
<dbReference type="Proteomes" id="UP000291343">
    <property type="component" value="Unassembled WGS sequence"/>
</dbReference>
<dbReference type="PANTHER" id="PTHR12243:SF67">
    <property type="entry name" value="COREPRESSOR OF PANGOLIN, ISOFORM A-RELATED"/>
    <property type="match status" value="1"/>
</dbReference>
<dbReference type="InterPro" id="IPR017930">
    <property type="entry name" value="Myb_dom"/>
</dbReference>
<evidence type="ECO:0000313" key="6">
    <source>
        <dbReference type="EMBL" id="RZF41331.1"/>
    </source>
</evidence>
<dbReference type="EMBL" id="QKKF02016774">
    <property type="protein sequence ID" value="RZF41331.1"/>
    <property type="molecule type" value="Genomic_DNA"/>
</dbReference>
<dbReference type="SMART" id="SM00595">
    <property type="entry name" value="MADF"/>
    <property type="match status" value="1"/>
</dbReference>
<dbReference type="InterPro" id="IPR006578">
    <property type="entry name" value="MADF-dom"/>
</dbReference>
<feature type="domain" description="Myb-like" evidence="3">
    <location>
        <begin position="18"/>
        <end position="78"/>
    </location>
</feature>
<sequence length="270" mass="30695">MLWMTSAIAGPSSAVAMSFTRDEELHLVTIVQSYPCLYDQSHPNYKDAFLRDSLWREIALKFDGKTDDDCKKRWRTIRDTYRRRHKKTGQQNQENGSKKRLWHLASYLGFLENCNDEVRPAAVASYDEGAEGCDGGLQGESEEITVEYPNSPTPPSLSNENDVDGAEFPPSPSTASQSAVEDRTTRTNKRKRTHREGEVDELVRSLRKERKRLIDGLRLPAEDDIDLFYKSVAASVKQLPPHLAAQAKLVHLQALNDLQMQQIFKQESND</sequence>
<dbReference type="GO" id="GO:0005667">
    <property type="term" value="C:transcription regulator complex"/>
    <property type="evidence" value="ECO:0007669"/>
    <property type="project" value="TreeGrafter"/>
</dbReference>
<dbReference type="InParanoid" id="A0A482X7P9"/>
<comment type="subcellular location">
    <subcellularLocation>
        <location evidence="1">Nucleus</location>
    </subcellularLocation>
</comment>
<dbReference type="FunCoup" id="A0A482X7P9">
    <property type="interactions" value="40"/>
</dbReference>
<dbReference type="AlphaFoldDB" id="A0A482X7P9"/>
<feature type="domain" description="HTH myb-type" evidence="5">
    <location>
        <begin position="55"/>
        <end position="82"/>
    </location>
</feature>
<proteinExistence type="predicted"/>
<evidence type="ECO:0000256" key="2">
    <source>
        <dbReference type="SAM" id="MobiDB-lite"/>
    </source>
</evidence>
<evidence type="ECO:0000259" key="3">
    <source>
        <dbReference type="PROSITE" id="PS50090"/>
    </source>
</evidence>
<dbReference type="OrthoDB" id="6628836at2759"/>
<feature type="region of interest" description="Disordered" evidence="2">
    <location>
        <begin position="146"/>
        <end position="198"/>
    </location>
</feature>
<evidence type="ECO:0000259" key="4">
    <source>
        <dbReference type="PROSITE" id="PS51029"/>
    </source>
</evidence>
<dbReference type="PROSITE" id="PS51029">
    <property type="entry name" value="MADF"/>
    <property type="match status" value="1"/>
</dbReference>